<dbReference type="InterPro" id="IPR029063">
    <property type="entry name" value="SAM-dependent_MTases_sf"/>
</dbReference>
<dbReference type="PRINTS" id="PR00105">
    <property type="entry name" value="C5METTRFRASE"/>
</dbReference>
<name>A0A934L033_9FLAO</name>
<dbReference type="InterPro" id="IPR001525">
    <property type="entry name" value="C5_MeTfrase"/>
</dbReference>
<dbReference type="Pfam" id="PF00145">
    <property type="entry name" value="DNA_methylase"/>
    <property type="match status" value="1"/>
</dbReference>
<dbReference type="PROSITE" id="PS51679">
    <property type="entry name" value="SAM_MT_C5"/>
    <property type="match status" value="1"/>
</dbReference>
<comment type="similarity">
    <text evidence="6 7">Belongs to the class I-like SAM-binding methyltransferase superfamily. C5-methyltransferase family.</text>
</comment>
<dbReference type="AlphaFoldDB" id="A0A934L033"/>
<evidence type="ECO:0000256" key="4">
    <source>
        <dbReference type="ARBA" id="ARBA00022747"/>
    </source>
</evidence>
<keyword evidence="4" id="KW-0680">Restriction system</keyword>
<evidence type="ECO:0000313" key="10">
    <source>
        <dbReference type="Proteomes" id="UP000662373"/>
    </source>
</evidence>
<keyword evidence="2 6" id="KW-0808">Transferase</keyword>
<proteinExistence type="inferred from homology"/>
<dbReference type="EMBL" id="JAEHJZ010000059">
    <property type="protein sequence ID" value="MBJ7882910.1"/>
    <property type="molecule type" value="Genomic_DNA"/>
</dbReference>
<evidence type="ECO:0000256" key="8">
    <source>
        <dbReference type="RuleBase" id="RU000417"/>
    </source>
</evidence>
<dbReference type="InterPro" id="IPR018117">
    <property type="entry name" value="C5_DNA_meth_AS"/>
</dbReference>
<dbReference type="PROSITE" id="PS00094">
    <property type="entry name" value="C5_MTASE_1"/>
    <property type="match status" value="1"/>
</dbReference>
<dbReference type="PROSITE" id="PS00095">
    <property type="entry name" value="C5_MTASE_2"/>
    <property type="match status" value="1"/>
</dbReference>
<comment type="catalytic activity">
    <reaction evidence="5 8">
        <text>a 2'-deoxycytidine in DNA + S-adenosyl-L-methionine = a 5-methyl-2'-deoxycytidine in DNA + S-adenosyl-L-homocysteine + H(+)</text>
        <dbReference type="Rhea" id="RHEA:13681"/>
        <dbReference type="Rhea" id="RHEA-COMP:11369"/>
        <dbReference type="Rhea" id="RHEA-COMP:11370"/>
        <dbReference type="ChEBI" id="CHEBI:15378"/>
        <dbReference type="ChEBI" id="CHEBI:57856"/>
        <dbReference type="ChEBI" id="CHEBI:59789"/>
        <dbReference type="ChEBI" id="CHEBI:85452"/>
        <dbReference type="ChEBI" id="CHEBI:85454"/>
        <dbReference type="EC" id="2.1.1.37"/>
    </reaction>
</comment>
<dbReference type="CDD" id="cd00315">
    <property type="entry name" value="Cyt_C5_DNA_methylase"/>
    <property type="match status" value="1"/>
</dbReference>
<organism evidence="9 10">
    <name type="scientific">Gelidibacter salicanalis</name>
    <dbReference type="NCBI Taxonomy" id="291193"/>
    <lineage>
        <taxon>Bacteria</taxon>
        <taxon>Pseudomonadati</taxon>
        <taxon>Bacteroidota</taxon>
        <taxon>Flavobacteriia</taxon>
        <taxon>Flavobacteriales</taxon>
        <taxon>Flavobacteriaceae</taxon>
        <taxon>Gelidibacter</taxon>
    </lineage>
</organism>
<keyword evidence="10" id="KW-1185">Reference proteome</keyword>
<dbReference type="Gene3D" id="3.90.120.10">
    <property type="entry name" value="DNA Methylase, subunit A, domain 2"/>
    <property type="match status" value="1"/>
</dbReference>
<dbReference type="Proteomes" id="UP000662373">
    <property type="component" value="Unassembled WGS sequence"/>
</dbReference>
<dbReference type="PANTHER" id="PTHR46098:SF1">
    <property type="entry name" value="TRNA (CYTOSINE(38)-C(5))-METHYLTRANSFERASE"/>
    <property type="match status" value="1"/>
</dbReference>
<accession>A0A934L033</accession>
<dbReference type="GO" id="GO:0032259">
    <property type="term" value="P:methylation"/>
    <property type="evidence" value="ECO:0007669"/>
    <property type="project" value="UniProtKB-KW"/>
</dbReference>
<evidence type="ECO:0000256" key="6">
    <source>
        <dbReference type="PROSITE-ProRule" id="PRU01016"/>
    </source>
</evidence>
<gene>
    <name evidence="9" type="primary">dcm</name>
    <name evidence="9" type="ORF">JEM65_19935</name>
</gene>
<dbReference type="PANTHER" id="PTHR46098">
    <property type="entry name" value="TRNA (CYTOSINE(38)-C(5))-METHYLTRANSFERASE"/>
    <property type="match status" value="1"/>
</dbReference>
<evidence type="ECO:0000256" key="3">
    <source>
        <dbReference type="ARBA" id="ARBA00022691"/>
    </source>
</evidence>
<dbReference type="NCBIfam" id="TIGR00675">
    <property type="entry name" value="dcm"/>
    <property type="match status" value="1"/>
</dbReference>
<protein>
    <recommendedName>
        <fullName evidence="8">Cytosine-specific methyltransferase</fullName>
        <ecNumber evidence="8">2.1.1.37</ecNumber>
    </recommendedName>
</protein>
<feature type="active site" evidence="6">
    <location>
        <position position="153"/>
    </location>
</feature>
<dbReference type="RefSeq" id="WP_199603340.1">
    <property type="nucleotide sequence ID" value="NZ_JAEHJZ010000059.1"/>
</dbReference>
<keyword evidence="1 6" id="KW-0489">Methyltransferase</keyword>
<reference evidence="9 10" key="1">
    <citation type="submission" date="2020-09" db="EMBL/GenBank/DDBJ databases">
        <title>Draft genome of Gelidibacter salicanalis PAMC21136.</title>
        <authorList>
            <person name="Park H."/>
        </authorList>
    </citation>
    <scope>NUCLEOTIDE SEQUENCE [LARGE SCALE GENOMIC DNA]</scope>
    <source>
        <strain evidence="9 10">PAMC21136</strain>
    </source>
</reference>
<dbReference type="SUPFAM" id="SSF53335">
    <property type="entry name" value="S-adenosyl-L-methionine-dependent methyltransferases"/>
    <property type="match status" value="1"/>
</dbReference>
<dbReference type="InterPro" id="IPR050750">
    <property type="entry name" value="C5-MTase"/>
</dbReference>
<dbReference type="GO" id="GO:0003886">
    <property type="term" value="F:DNA (cytosine-5-)-methyltransferase activity"/>
    <property type="evidence" value="ECO:0007669"/>
    <property type="project" value="UniProtKB-EC"/>
</dbReference>
<comment type="caution">
    <text evidence="9">The sequence shown here is derived from an EMBL/GenBank/DDBJ whole genome shotgun (WGS) entry which is preliminary data.</text>
</comment>
<evidence type="ECO:0000256" key="2">
    <source>
        <dbReference type="ARBA" id="ARBA00022679"/>
    </source>
</evidence>
<evidence type="ECO:0000256" key="1">
    <source>
        <dbReference type="ARBA" id="ARBA00022603"/>
    </source>
</evidence>
<dbReference type="GO" id="GO:0009307">
    <property type="term" value="P:DNA restriction-modification system"/>
    <property type="evidence" value="ECO:0007669"/>
    <property type="project" value="UniProtKB-KW"/>
</dbReference>
<evidence type="ECO:0000256" key="7">
    <source>
        <dbReference type="RuleBase" id="RU000416"/>
    </source>
</evidence>
<dbReference type="Gene3D" id="3.40.50.150">
    <property type="entry name" value="Vaccinia Virus protein VP39"/>
    <property type="match status" value="1"/>
</dbReference>
<evidence type="ECO:0000256" key="5">
    <source>
        <dbReference type="ARBA" id="ARBA00047422"/>
    </source>
</evidence>
<evidence type="ECO:0000313" key="9">
    <source>
        <dbReference type="EMBL" id="MBJ7882910.1"/>
    </source>
</evidence>
<dbReference type="InterPro" id="IPR031303">
    <property type="entry name" value="C5_meth_CS"/>
</dbReference>
<sequence length="414" mass="47806">MLKYSKIRKDLDIENMNGNAEDLAFFTHYLQNHTNGVSKSFKKRAVEYYNQQNTNLSIASEPELQAMLPIKWDIPFPSPQKPEFTFIDLFAGIGGFRIPMQEIGGKCVFSSEFNYHAQRAYELNFGEVPFGDITKLDLNAVPKHNVLCAGFPCQPFSISGKMKGFEDTRGTLIYHIFKIIEKREPDVVLLENVKHLLYHDKKRTLTTIIQHLEELGYKVSKKVLNASDFGLPQNRERIIIVGHKNKKFDFSKLKTKSKPVLKSFLDKENDFEFLNEPYTILEEMKTQDSGLIFAGYRNKTIRKAGVRPNTEHLSRVHKQPNRIYSTDGVHPALPSQESSGRFWIYHENEVRKLTIQECYKIMGFPRKFKLINNKSELYRQVGNSVAVPMIKEVASQIKEQLITSIKIKDAEYIS</sequence>
<keyword evidence="3 6" id="KW-0949">S-adenosyl-L-methionine</keyword>
<dbReference type="EC" id="2.1.1.37" evidence="8"/>